<dbReference type="AlphaFoldDB" id="A0A2K3NB69"/>
<protein>
    <submittedName>
        <fullName evidence="1">Uncharacterized protein</fullName>
    </submittedName>
</protein>
<reference evidence="1 2" key="1">
    <citation type="journal article" date="2014" name="Am. J. Bot.">
        <title>Genome assembly and annotation for red clover (Trifolium pratense; Fabaceae).</title>
        <authorList>
            <person name="Istvanek J."/>
            <person name="Jaros M."/>
            <person name="Krenek A."/>
            <person name="Repkova J."/>
        </authorList>
    </citation>
    <scope>NUCLEOTIDE SEQUENCE [LARGE SCALE GENOMIC DNA]</scope>
    <source>
        <strain evidence="2">cv. Tatra</strain>
        <tissue evidence="1">Young leaves</tissue>
    </source>
</reference>
<dbReference type="EMBL" id="ASHM01018722">
    <property type="protein sequence ID" value="PNY00265.1"/>
    <property type="molecule type" value="Genomic_DNA"/>
</dbReference>
<comment type="caution">
    <text evidence="1">The sequence shown here is derived from an EMBL/GenBank/DDBJ whole genome shotgun (WGS) entry which is preliminary data.</text>
</comment>
<evidence type="ECO:0000313" key="2">
    <source>
        <dbReference type="Proteomes" id="UP000236291"/>
    </source>
</evidence>
<proteinExistence type="predicted"/>
<dbReference type="Proteomes" id="UP000236291">
    <property type="component" value="Unassembled WGS sequence"/>
</dbReference>
<sequence length="113" mass="12423">MVSVVVLPSVLSPVWPGFSATHQTLTQFAIKFCLVLLSPHMTLFASSYCVSQLLLQPLLQLLLLSMCRLTLLHLSQILINEVVEEEDVEIIGIDPVVNISTVMATSGYRKGLV</sequence>
<gene>
    <name evidence="1" type="ORF">L195_g023541</name>
</gene>
<organism evidence="1 2">
    <name type="scientific">Trifolium pratense</name>
    <name type="common">Red clover</name>
    <dbReference type="NCBI Taxonomy" id="57577"/>
    <lineage>
        <taxon>Eukaryota</taxon>
        <taxon>Viridiplantae</taxon>
        <taxon>Streptophyta</taxon>
        <taxon>Embryophyta</taxon>
        <taxon>Tracheophyta</taxon>
        <taxon>Spermatophyta</taxon>
        <taxon>Magnoliopsida</taxon>
        <taxon>eudicotyledons</taxon>
        <taxon>Gunneridae</taxon>
        <taxon>Pentapetalae</taxon>
        <taxon>rosids</taxon>
        <taxon>fabids</taxon>
        <taxon>Fabales</taxon>
        <taxon>Fabaceae</taxon>
        <taxon>Papilionoideae</taxon>
        <taxon>50 kb inversion clade</taxon>
        <taxon>NPAAA clade</taxon>
        <taxon>Hologalegina</taxon>
        <taxon>IRL clade</taxon>
        <taxon>Trifolieae</taxon>
        <taxon>Trifolium</taxon>
    </lineage>
</organism>
<reference evidence="1 2" key="2">
    <citation type="journal article" date="2017" name="Front. Plant Sci.">
        <title>Gene Classification and Mining of Molecular Markers Useful in Red Clover (Trifolium pratense) Breeding.</title>
        <authorList>
            <person name="Istvanek J."/>
            <person name="Dluhosova J."/>
            <person name="Dluhos P."/>
            <person name="Patkova L."/>
            <person name="Nedelnik J."/>
            <person name="Repkova J."/>
        </authorList>
    </citation>
    <scope>NUCLEOTIDE SEQUENCE [LARGE SCALE GENOMIC DNA]</scope>
    <source>
        <strain evidence="2">cv. Tatra</strain>
        <tissue evidence="1">Young leaves</tissue>
    </source>
</reference>
<name>A0A2K3NB69_TRIPR</name>
<accession>A0A2K3NB69</accession>
<evidence type="ECO:0000313" key="1">
    <source>
        <dbReference type="EMBL" id="PNY00265.1"/>
    </source>
</evidence>